<dbReference type="GO" id="GO:0000150">
    <property type="term" value="F:DNA strand exchange activity"/>
    <property type="evidence" value="ECO:0007669"/>
    <property type="project" value="InterPro"/>
</dbReference>
<dbReference type="InterPro" id="IPR025827">
    <property type="entry name" value="Zn_ribbon_recom_dom"/>
</dbReference>
<evidence type="ECO:0000259" key="1">
    <source>
        <dbReference type="PROSITE" id="PS51736"/>
    </source>
</evidence>
<name>R6MWV3_9FIRM</name>
<organism evidence="3 4">
    <name type="scientific">[Clostridium] leptum CAG:27</name>
    <dbReference type="NCBI Taxonomy" id="1263068"/>
    <lineage>
        <taxon>Bacteria</taxon>
        <taxon>Bacillati</taxon>
        <taxon>Bacillota</taxon>
        <taxon>Clostridia</taxon>
        <taxon>Eubacteriales</taxon>
        <taxon>Oscillospiraceae</taxon>
        <taxon>Oscillospiraceae incertae sedis</taxon>
    </lineage>
</organism>
<protein>
    <submittedName>
        <fullName evidence="3">Site-specific recombinases DNA invertase Pin homologs</fullName>
    </submittedName>
</protein>
<dbReference type="InterPro" id="IPR025378">
    <property type="entry name" value="DUF4368"/>
</dbReference>
<dbReference type="AlphaFoldDB" id="R6MWV3"/>
<proteinExistence type="predicted"/>
<dbReference type="PANTHER" id="PTHR30461:SF23">
    <property type="entry name" value="DNA RECOMBINASE-RELATED"/>
    <property type="match status" value="1"/>
</dbReference>
<evidence type="ECO:0000313" key="4">
    <source>
        <dbReference type="Proteomes" id="UP000018168"/>
    </source>
</evidence>
<dbReference type="Pfam" id="PF07508">
    <property type="entry name" value="Recombinase"/>
    <property type="match status" value="1"/>
</dbReference>
<dbReference type="PANTHER" id="PTHR30461">
    <property type="entry name" value="DNA-INVERTASE FROM LAMBDOID PROPHAGE"/>
    <property type="match status" value="1"/>
</dbReference>
<dbReference type="InterPro" id="IPR011109">
    <property type="entry name" value="DNA_bind_recombinase_dom"/>
</dbReference>
<dbReference type="InterPro" id="IPR050639">
    <property type="entry name" value="SSR_resolvase"/>
</dbReference>
<feature type="domain" description="Recombinase" evidence="2">
    <location>
        <begin position="186"/>
        <end position="329"/>
    </location>
</feature>
<dbReference type="Gene3D" id="3.40.50.1390">
    <property type="entry name" value="Resolvase, N-terminal catalytic domain"/>
    <property type="match status" value="1"/>
</dbReference>
<reference evidence="3" key="1">
    <citation type="submission" date="2012-11" db="EMBL/GenBank/DDBJ databases">
        <title>Dependencies among metagenomic species, viruses, plasmids and units of genetic variation.</title>
        <authorList>
            <person name="Nielsen H.B."/>
            <person name="Almeida M."/>
            <person name="Juncker A.S."/>
            <person name="Rasmussen S."/>
            <person name="Li J."/>
            <person name="Sunagawa S."/>
            <person name="Plichta D."/>
            <person name="Gautier L."/>
            <person name="Le Chatelier E."/>
            <person name="Peletier E."/>
            <person name="Bonde I."/>
            <person name="Nielsen T."/>
            <person name="Manichanh C."/>
            <person name="Arumugam M."/>
            <person name="Batto J."/>
            <person name="Santos M.B.Q.D."/>
            <person name="Blom N."/>
            <person name="Borruel N."/>
            <person name="Burgdorf K.S."/>
            <person name="Boumezbeur F."/>
            <person name="Casellas F."/>
            <person name="Dore J."/>
            <person name="Guarner F."/>
            <person name="Hansen T."/>
            <person name="Hildebrand F."/>
            <person name="Kaas R.S."/>
            <person name="Kennedy S."/>
            <person name="Kristiansen K."/>
            <person name="Kultima J.R."/>
            <person name="Leonard P."/>
            <person name="Levenez F."/>
            <person name="Lund O."/>
            <person name="Moumen B."/>
            <person name="Le Paslier D."/>
            <person name="Pons N."/>
            <person name="Pedersen O."/>
            <person name="Prifti E."/>
            <person name="Qin J."/>
            <person name="Raes J."/>
            <person name="Tap J."/>
            <person name="Tims S."/>
            <person name="Ussery D.W."/>
            <person name="Yamada T."/>
            <person name="MetaHit consortium"/>
            <person name="Renault P."/>
            <person name="Sicheritz-Ponten T."/>
            <person name="Bork P."/>
            <person name="Wang J."/>
            <person name="Brunak S."/>
            <person name="Ehrlich S.D."/>
        </authorList>
    </citation>
    <scope>NUCLEOTIDE SEQUENCE [LARGE SCALE GENOMIC DNA]</scope>
</reference>
<feature type="domain" description="Resolvase/invertase-type recombinase catalytic" evidence="1">
    <location>
        <begin position="19"/>
        <end position="178"/>
    </location>
</feature>
<dbReference type="InterPro" id="IPR038109">
    <property type="entry name" value="DNA_bind_recomb_sf"/>
</dbReference>
<dbReference type="PROSITE" id="PS51736">
    <property type="entry name" value="RECOMBINASES_3"/>
    <property type="match status" value="1"/>
</dbReference>
<dbReference type="Gene3D" id="3.90.1750.20">
    <property type="entry name" value="Putative Large Serine Recombinase, Chain B, Domain 2"/>
    <property type="match status" value="1"/>
</dbReference>
<dbReference type="Pfam" id="PF00239">
    <property type="entry name" value="Resolvase"/>
    <property type="match status" value="1"/>
</dbReference>
<comment type="caution">
    <text evidence="3">The sequence shown here is derived from an EMBL/GenBank/DDBJ whole genome shotgun (WGS) entry which is preliminary data.</text>
</comment>
<dbReference type="PROSITE" id="PS51737">
    <property type="entry name" value="RECOMBINASE_DNA_BIND"/>
    <property type="match status" value="1"/>
</dbReference>
<dbReference type="Pfam" id="PF13408">
    <property type="entry name" value="Zn_ribbon_recom"/>
    <property type="match status" value="1"/>
</dbReference>
<accession>R6MWV3</accession>
<dbReference type="GO" id="GO:0003677">
    <property type="term" value="F:DNA binding"/>
    <property type="evidence" value="ECO:0007669"/>
    <property type="project" value="InterPro"/>
</dbReference>
<dbReference type="Proteomes" id="UP000018168">
    <property type="component" value="Unassembled WGS sequence"/>
</dbReference>
<sequence>MTTANNIKGQNLDINEELITALYCRLSVEDIKDDKDKKRKNKEDESNSISNQKQILLDYCKRHGYKNTMFFVDDGISGTSFDRSDFNRMQKMVEEGKICRIIVKDLSRFGREQVEAGRLTQIVYPSLGVTFISIQENVNSTTGEGMEMLPFYNIFNEWYAAQTSKKIRAVWQSKADNGKRISSTVPYGYVRDAEDKEKWLIDEPAADVVRKIYELCLAGRGPSQIARQLENERVLVPSAYYESVGRKHSQKVPLNPYNWDQATVVGILENRQYTGCAVNFKSTTVSYKVHKVIHNPVDQQQIIPNMQEPIISEEVWLRVQELRENRRRNTATGRTSLFSGLVFCPDCGAKLHFCAAKSLKPNQEFFRCANYKDGRGTCKIHYIRNVVLEKIVLEAISNMADFVRCHESIFLYMIAKKNKAMQKAEFERLKKTVSDSKIRLAELDKLMAKLYEDNALGRVKDDFYEMMMKNYEREQKELTKVVANGEQVLQSSEQKSADTRLLIRTFREMTDITELTPIIVNKLIERIEVHNNDKSSGHCYVKVDIYFTGVGMISIPSAEELIAMMEDIRKNPEAYRLAA</sequence>
<evidence type="ECO:0000259" key="2">
    <source>
        <dbReference type="PROSITE" id="PS51737"/>
    </source>
</evidence>
<dbReference type="InterPro" id="IPR006119">
    <property type="entry name" value="Resolv_N"/>
</dbReference>
<dbReference type="SUPFAM" id="SSF53041">
    <property type="entry name" value="Resolvase-like"/>
    <property type="match status" value="1"/>
</dbReference>
<dbReference type="SMART" id="SM00857">
    <property type="entry name" value="Resolvase"/>
    <property type="match status" value="1"/>
</dbReference>
<dbReference type="Pfam" id="PF14287">
    <property type="entry name" value="DUF4368"/>
    <property type="match status" value="1"/>
</dbReference>
<dbReference type="InterPro" id="IPR036162">
    <property type="entry name" value="Resolvase-like_N_sf"/>
</dbReference>
<evidence type="ECO:0000313" key="3">
    <source>
        <dbReference type="EMBL" id="CDC04213.1"/>
    </source>
</evidence>
<gene>
    <name evidence="3" type="ORF">BN578_02199</name>
</gene>
<dbReference type="EMBL" id="CBEP010000045">
    <property type="protein sequence ID" value="CDC04213.1"/>
    <property type="molecule type" value="Genomic_DNA"/>
</dbReference>